<feature type="coiled-coil region" evidence="5">
    <location>
        <begin position="474"/>
        <end position="552"/>
    </location>
</feature>
<feature type="binding site" evidence="3">
    <location>
        <begin position="106"/>
        <end position="113"/>
    </location>
    <ligand>
        <name>ATP</name>
        <dbReference type="ChEBI" id="CHEBI:30616"/>
    </ligand>
</feature>
<sequence length="870" mass="96259">MGTVQMASNVSVKVAVRMRPFNNNEKAAGSNQCIIMNKEHNQVVIKNPEGKEGGEDKVFTYDYVYDSCLPEEDENYAGQDTVWDDLGMELLEAAWAGYNYSLFAYGQTGSGKSHSMVGFGEARGVIPRACEAIFKKMRGDGESSGGVRDSPSTGAYVFGLKKIPVVSYSQIERLMAFGTKNRTVAATNMNETSSRAHTIFCIAFVQTVVNRDTMKANDIRSEISLVDLAGSERVSRTGASGDRLVEGGHINKSLSALGNVINALAKNGTSKGKKKILVPYRDAVLTHLLKNSLGGNAKTTMIAAVSPSEDSYAEVKSQHAKSLRRQLEGKDAKLDLEAEREKIKRELEEKFQRELQEKQALWEKEMNGVDGGVEEEGLEEEVGGMYLVNLNEDAALSGVLKYKLKAGENWVGIVSMVGARTLVNGVVIEAGVKTRVGNMDRLIFGNNSVFKIVFVGVEWGGEEVDWEMAMKEANSELLKAMSAANIEKDEEEEKERKEMDAKVKVLEEQLRAEREKIGDNEARLKGQQKELEEKLETQIKETEKLLRRQEKERQERSLIDRQLLHTLPLVHEANGISEEMLKQMKFSVKLVSKALDPLEIYIMREMYHEWKDRDGDLSGTEFEGEEGDPFYDPPSDYLLGVARLQLEALKYMLDVDEATPLVDYKGSSFGEILVEMVPEMGEGQGVQGEDVEDLEEVVGKNLGIGVRVKGLRGLPMGLLKGSAYKSVYVKYRFFGGDEYLVGGMMGLKMNVTMDWKEELKFVVTKDLCEFVVGAALGFEVWVSAGVRSEEAEAEEVKAAVEEVEGEEEEEEEEDEVTTLKKENEELREKLAQAMRLIEVLKGAGGGGGEEGSRTVANLGVAKGVDSIING</sequence>
<protein>
    <recommendedName>
        <fullName evidence="4">Kinesin-like protein</fullName>
    </recommendedName>
</protein>
<keyword evidence="4" id="KW-0493">Microtubule</keyword>
<dbReference type="GO" id="GO:0008017">
    <property type="term" value="F:microtubule binding"/>
    <property type="evidence" value="ECO:0007669"/>
    <property type="project" value="InterPro"/>
</dbReference>
<dbReference type="PROSITE" id="PS50067">
    <property type="entry name" value="KINESIN_MOTOR_2"/>
    <property type="match status" value="1"/>
</dbReference>
<keyword evidence="3 4" id="KW-0505">Motor protein</keyword>
<keyword evidence="1 3" id="KW-0547">Nucleotide-binding</keyword>
<dbReference type="GO" id="GO:0007018">
    <property type="term" value="P:microtubule-based movement"/>
    <property type="evidence" value="ECO:0007669"/>
    <property type="project" value="InterPro"/>
</dbReference>
<dbReference type="Pfam" id="PF00225">
    <property type="entry name" value="Kinesin"/>
    <property type="match status" value="2"/>
</dbReference>
<dbReference type="GO" id="GO:0003777">
    <property type="term" value="F:microtubule motor activity"/>
    <property type="evidence" value="ECO:0007669"/>
    <property type="project" value="InterPro"/>
</dbReference>
<evidence type="ECO:0000259" key="6">
    <source>
        <dbReference type="PROSITE" id="PS50067"/>
    </source>
</evidence>
<dbReference type="InterPro" id="IPR022140">
    <property type="entry name" value="Kinesin-like_KIF1-typ"/>
</dbReference>
<dbReference type="Pfam" id="PF12423">
    <property type="entry name" value="KIF1B"/>
    <property type="match status" value="1"/>
</dbReference>
<dbReference type="EMBL" id="BLQM01000394">
    <property type="protein sequence ID" value="GMH87406.1"/>
    <property type="molecule type" value="Genomic_DNA"/>
</dbReference>
<dbReference type="SMART" id="SM00129">
    <property type="entry name" value="KISc"/>
    <property type="match status" value="1"/>
</dbReference>
<feature type="domain" description="Kinesin motor" evidence="6">
    <location>
        <begin position="11"/>
        <end position="328"/>
    </location>
</feature>
<evidence type="ECO:0000256" key="2">
    <source>
        <dbReference type="ARBA" id="ARBA00022840"/>
    </source>
</evidence>
<name>A0A9W7BF52_9STRA</name>
<accession>A0A9W7BF52</accession>
<dbReference type="PRINTS" id="PR00380">
    <property type="entry name" value="KINESINHEAVY"/>
</dbReference>
<reference evidence="8" key="1">
    <citation type="journal article" date="2023" name="Commun. Biol.">
        <title>Genome analysis of Parmales, the sister group of diatoms, reveals the evolutionary specialization of diatoms from phago-mixotrophs to photoautotrophs.</title>
        <authorList>
            <person name="Ban H."/>
            <person name="Sato S."/>
            <person name="Yoshikawa S."/>
            <person name="Yamada K."/>
            <person name="Nakamura Y."/>
            <person name="Ichinomiya M."/>
            <person name="Sato N."/>
            <person name="Blanc-Mathieu R."/>
            <person name="Endo H."/>
            <person name="Kuwata A."/>
            <person name="Ogata H."/>
        </authorList>
    </citation>
    <scope>NUCLEOTIDE SEQUENCE [LARGE SCALE GENOMIC DNA]</scope>
</reference>
<evidence type="ECO:0000313" key="7">
    <source>
        <dbReference type="EMBL" id="GMH87406.1"/>
    </source>
</evidence>
<dbReference type="PROSITE" id="PS00411">
    <property type="entry name" value="KINESIN_MOTOR_1"/>
    <property type="match status" value="1"/>
</dbReference>
<evidence type="ECO:0000256" key="1">
    <source>
        <dbReference type="ARBA" id="ARBA00022741"/>
    </source>
</evidence>
<proteinExistence type="inferred from homology"/>
<dbReference type="InterPro" id="IPR027417">
    <property type="entry name" value="P-loop_NTPase"/>
</dbReference>
<dbReference type="InterPro" id="IPR019821">
    <property type="entry name" value="Kinesin_motor_CS"/>
</dbReference>
<comment type="similarity">
    <text evidence="3 4">Belongs to the TRAFAC class myosin-kinesin ATPase superfamily. Kinesin family.</text>
</comment>
<dbReference type="InterPro" id="IPR036961">
    <property type="entry name" value="Kinesin_motor_dom_sf"/>
</dbReference>
<dbReference type="GO" id="GO:0005874">
    <property type="term" value="C:microtubule"/>
    <property type="evidence" value="ECO:0007669"/>
    <property type="project" value="UniProtKB-KW"/>
</dbReference>
<organism evidence="7 8">
    <name type="scientific">Triparma laevis f. inornata</name>
    <dbReference type="NCBI Taxonomy" id="1714386"/>
    <lineage>
        <taxon>Eukaryota</taxon>
        <taxon>Sar</taxon>
        <taxon>Stramenopiles</taxon>
        <taxon>Ochrophyta</taxon>
        <taxon>Bolidophyceae</taxon>
        <taxon>Parmales</taxon>
        <taxon>Triparmaceae</taxon>
        <taxon>Triparma</taxon>
    </lineage>
</organism>
<dbReference type="SUPFAM" id="SSF52540">
    <property type="entry name" value="P-loop containing nucleoside triphosphate hydrolases"/>
    <property type="match status" value="1"/>
</dbReference>
<evidence type="ECO:0000256" key="5">
    <source>
        <dbReference type="SAM" id="Coils"/>
    </source>
</evidence>
<keyword evidence="5" id="KW-0175">Coiled coil</keyword>
<dbReference type="AlphaFoldDB" id="A0A9W7BF52"/>
<dbReference type="PANTHER" id="PTHR47117">
    <property type="entry name" value="STAR-RELATED LIPID TRANSFER PROTEIN 9"/>
    <property type="match status" value="1"/>
</dbReference>
<feature type="coiled-coil region" evidence="5">
    <location>
        <begin position="786"/>
        <end position="843"/>
    </location>
</feature>
<dbReference type="Proteomes" id="UP001162640">
    <property type="component" value="Unassembled WGS sequence"/>
</dbReference>
<dbReference type="GO" id="GO:0005524">
    <property type="term" value="F:ATP binding"/>
    <property type="evidence" value="ECO:0007669"/>
    <property type="project" value="UniProtKB-UniRule"/>
</dbReference>
<dbReference type="Gene3D" id="3.40.850.10">
    <property type="entry name" value="Kinesin motor domain"/>
    <property type="match status" value="2"/>
</dbReference>
<dbReference type="InterPro" id="IPR001752">
    <property type="entry name" value="Kinesin_motor_dom"/>
</dbReference>
<comment type="caution">
    <text evidence="7">The sequence shown here is derived from an EMBL/GenBank/DDBJ whole genome shotgun (WGS) entry which is preliminary data.</text>
</comment>
<evidence type="ECO:0000256" key="3">
    <source>
        <dbReference type="PROSITE-ProRule" id="PRU00283"/>
    </source>
</evidence>
<evidence type="ECO:0000256" key="4">
    <source>
        <dbReference type="RuleBase" id="RU000394"/>
    </source>
</evidence>
<gene>
    <name evidence="7" type="ORF">TL16_g10846</name>
</gene>
<evidence type="ECO:0000313" key="8">
    <source>
        <dbReference type="Proteomes" id="UP001162640"/>
    </source>
</evidence>
<keyword evidence="2 3" id="KW-0067">ATP-binding</keyword>